<feature type="region of interest" description="Disordered" evidence="1">
    <location>
        <begin position="64"/>
        <end position="86"/>
    </location>
</feature>
<evidence type="ECO:0000313" key="2">
    <source>
        <dbReference type="EMBL" id="GMF16366.1"/>
    </source>
</evidence>
<dbReference type="EMBL" id="BSXW01000249">
    <property type="protein sequence ID" value="GMF16366.1"/>
    <property type="molecule type" value="Genomic_DNA"/>
</dbReference>
<proteinExistence type="predicted"/>
<protein>
    <submittedName>
        <fullName evidence="2">Unnamed protein product</fullName>
    </submittedName>
</protein>
<reference evidence="2" key="1">
    <citation type="submission" date="2023-04" db="EMBL/GenBank/DDBJ databases">
        <title>Phytophthora lilii NBRC 32176.</title>
        <authorList>
            <person name="Ichikawa N."/>
            <person name="Sato H."/>
            <person name="Tonouchi N."/>
        </authorList>
    </citation>
    <scope>NUCLEOTIDE SEQUENCE</scope>
    <source>
        <strain evidence="2">NBRC 32176</strain>
    </source>
</reference>
<feature type="compositionally biased region" description="Acidic residues" evidence="1">
    <location>
        <begin position="66"/>
        <end position="78"/>
    </location>
</feature>
<dbReference type="AlphaFoldDB" id="A0A9W6TN01"/>
<evidence type="ECO:0000256" key="1">
    <source>
        <dbReference type="SAM" id="MobiDB-lite"/>
    </source>
</evidence>
<accession>A0A9W6TN01</accession>
<evidence type="ECO:0000313" key="3">
    <source>
        <dbReference type="Proteomes" id="UP001165083"/>
    </source>
</evidence>
<organism evidence="2 3">
    <name type="scientific">Phytophthora lilii</name>
    <dbReference type="NCBI Taxonomy" id="2077276"/>
    <lineage>
        <taxon>Eukaryota</taxon>
        <taxon>Sar</taxon>
        <taxon>Stramenopiles</taxon>
        <taxon>Oomycota</taxon>
        <taxon>Peronosporomycetes</taxon>
        <taxon>Peronosporales</taxon>
        <taxon>Peronosporaceae</taxon>
        <taxon>Phytophthora</taxon>
    </lineage>
</organism>
<keyword evidence="3" id="KW-1185">Reference proteome</keyword>
<name>A0A9W6TN01_9STRA</name>
<dbReference type="OrthoDB" id="119462at2759"/>
<comment type="caution">
    <text evidence="2">The sequence shown here is derived from an EMBL/GenBank/DDBJ whole genome shotgun (WGS) entry which is preliminary data.</text>
</comment>
<gene>
    <name evidence="2" type="ORF">Plil01_000581500</name>
</gene>
<dbReference type="Proteomes" id="UP001165083">
    <property type="component" value="Unassembled WGS sequence"/>
</dbReference>
<sequence length="86" mass="9479">MLAFALSRRHPMVHGDKCFRSSAPPNTPTLVIPDVSMPSTEAEADLDDGIDFGRVRAELDRLLEEGLQESDHEEDEAQDSNTIDVA</sequence>